<evidence type="ECO:0000256" key="1">
    <source>
        <dbReference type="ARBA" id="ARBA00004604"/>
    </source>
</evidence>
<feature type="region of interest" description="Disordered" evidence="6">
    <location>
        <begin position="64"/>
        <end position="103"/>
    </location>
</feature>
<evidence type="ECO:0000256" key="5">
    <source>
        <dbReference type="ARBA" id="ARBA00032748"/>
    </source>
</evidence>
<keyword evidence="4" id="KW-0539">Nucleus</keyword>
<dbReference type="Pfam" id="PF15684">
    <property type="entry name" value="AROS"/>
    <property type="match status" value="1"/>
</dbReference>
<keyword evidence="8" id="KW-1185">Reference proteome</keyword>
<dbReference type="PANTHER" id="PTHR31454:SF2">
    <property type="entry name" value="ACTIVE REGULATOR OF SIRT1"/>
    <property type="match status" value="1"/>
</dbReference>
<dbReference type="GO" id="GO:0005730">
    <property type="term" value="C:nucleolus"/>
    <property type="evidence" value="ECO:0007669"/>
    <property type="project" value="UniProtKB-SubCell"/>
</dbReference>
<dbReference type="Proteomes" id="UP000008912">
    <property type="component" value="Unassembled WGS sequence"/>
</dbReference>
<feature type="region of interest" description="Disordered" evidence="6">
    <location>
        <begin position="115"/>
        <end position="157"/>
    </location>
</feature>
<dbReference type="GO" id="GO:0019899">
    <property type="term" value="F:enzyme binding"/>
    <property type="evidence" value="ECO:0007669"/>
    <property type="project" value="TreeGrafter"/>
</dbReference>
<dbReference type="PANTHER" id="PTHR31454">
    <property type="entry name" value="ACTIVE REGULATOR OF SIRT1"/>
    <property type="match status" value="1"/>
</dbReference>
<reference evidence="7" key="3">
    <citation type="submission" date="2025-09" db="UniProtKB">
        <authorList>
            <consortium name="Ensembl"/>
        </authorList>
    </citation>
    <scope>IDENTIFICATION</scope>
</reference>
<dbReference type="GeneTree" id="ENSGT01030000240178"/>
<gene>
    <name evidence="7" type="primary">RPS19BP1</name>
</gene>
<sequence length="275" mass="28669">MRPKAGGHFRPLTPEPSALAPVSAETTGEGGQGGSSVSVWAELSAVMSAALLRRGLELLGAPEGEEGLAGDAQRGRRTAGAAGRSPEGTGRSKPGLAQVGWKPCALSDPGPLLSYPAAPRAAPGQAKPSGAPAKRTRKAKATQAQKLRNSAKGKVPKDALAEFQKREHRGYLGVNLKFMTSARTTVAESVTRQVCPRGGPWDRTWVGRARAVSGTHGSLYPKHRGWATPLEGEEQSRAVGKLGLALLPCDPCGPRFVPLCVGMVYAASRDSSRAP</sequence>
<dbReference type="Ensembl" id="ENSAMET00000034886.1">
    <property type="protein sequence ID" value="ENSAMEP00000043997.1"/>
    <property type="gene ID" value="ENSAMEG00000010936.2"/>
</dbReference>
<protein>
    <recommendedName>
        <fullName evidence="3">Active regulator of SIRT1</fullName>
    </recommendedName>
    <alternativeName>
        <fullName evidence="5">40S ribosomal protein S19-binding protein 1</fullName>
    </alternativeName>
</protein>
<reference evidence="7" key="2">
    <citation type="submission" date="2025-08" db="UniProtKB">
        <authorList>
            <consortium name="Ensembl"/>
        </authorList>
    </citation>
    <scope>IDENTIFICATION</scope>
</reference>
<evidence type="ECO:0000256" key="6">
    <source>
        <dbReference type="SAM" id="MobiDB-lite"/>
    </source>
</evidence>
<proteinExistence type="inferred from homology"/>
<evidence type="ECO:0000313" key="7">
    <source>
        <dbReference type="Ensembl" id="ENSAMEP00000043997.1"/>
    </source>
</evidence>
<comment type="similarity">
    <text evidence="2">Belongs to the AROS family.</text>
</comment>
<evidence type="ECO:0000313" key="8">
    <source>
        <dbReference type="Proteomes" id="UP000008912"/>
    </source>
</evidence>
<dbReference type="InterPro" id="IPR023262">
    <property type="entry name" value="AROS"/>
</dbReference>
<evidence type="ECO:0000256" key="2">
    <source>
        <dbReference type="ARBA" id="ARBA00007318"/>
    </source>
</evidence>
<accession>A0A7N5KRW6</accession>
<evidence type="ECO:0000256" key="4">
    <source>
        <dbReference type="ARBA" id="ARBA00023242"/>
    </source>
</evidence>
<reference evidence="7 8" key="1">
    <citation type="journal article" date="2010" name="Nature">
        <title>The sequence and de novo assembly of the giant panda genome.</title>
        <authorList>
            <person name="Li R."/>
            <person name="Fan W."/>
            <person name="Tian G."/>
            <person name="Zhu H."/>
            <person name="He L."/>
            <person name="Cai J."/>
            <person name="Huang Q."/>
            <person name="Cai Q."/>
            <person name="Li B."/>
            <person name="Bai Y."/>
            <person name="Zhang Z."/>
            <person name="Zhang Y."/>
            <person name="Wang W."/>
            <person name="Li J."/>
            <person name="Wei F."/>
            <person name="Li H."/>
            <person name="Jian M."/>
            <person name="Li J."/>
            <person name="Zhang Z."/>
            <person name="Nielsen R."/>
            <person name="Li D."/>
            <person name="Gu W."/>
            <person name="Yang Z."/>
            <person name="Xuan Z."/>
            <person name="Ryder O.A."/>
            <person name="Leung F.C."/>
            <person name="Zhou Y."/>
            <person name="Cao J."/>
            <person name="Sun X."/>
            <person name="Fu Y."/>
            <person name="Fang X."/>
            <person name="Guo X."/>
            <person name="Wang B."/>
            <person name="Hou R."/>
            <person name="Shen F."/>
            <person name="Mu B."/>
            <person name="Ni P."/>
            <person name="Lin R."/>
            <person name="Qian W."/>
            <person name="Wang G."/>
            <person name="Yu C."/>
            <person name="Nie W."/>
            <person name="Wang J."/>
            <person name="Wu Z."/>
            <person name="Liang H."/>
            <person name="Min J."/>
            <person name="Wu Q."/>
            <person name="Cheng S."/>
            <person name="Ruan J."/>
            <person name="Wang M."/>
            <person name="Shi Z."/>
            <person name="Wen M."/>
            <person name="Liu B."/>
            <person name="Ren X."/>
            <person name="Zheng H."/>
            <person name="Dong D."/>
            <person name="Cook K."/>
            <person name="Shan G."/>
            <person name="Zhang H."/>
            <person name="Kosiol C."/>
            <person name="Xie X."/>
            <person name="Lu Z."/>
            <person name="Zheng H."/>
            <person name="Li Y."/>
            <person name="Steiner C.C."/>
            <person name="Lam T.T."/>
            <person name="Lin S."/>
            <person name="Zhang Q."/>
            <person name="Li G."/>
            <person name="Tian J."/>
            <person name="Gong T."/>
            <person name="Liu H."/>
            <person name="Zhang D."/>
            <person name="Fang L."/>
            <person name="Ye C."/>
            <person name="Zhang J."/>
            <person name="Hu W."/>
            <person name="Xu A."/>
            <person name="Ren Y."/>
            <person name="Zhang G."/>
            <person name="Bruford M.W."/>
            <person name="Li Q."/>
            <person name="Ma L."/>
            <person name="Guo Y."/>
            <person name="An N."/>
            <person name="Hu Y."/>
            <person name="Zheng Y."/>
            <person name="Shi Y."/>
            <person name="Li Z."/>
            <person name="Liu Q."/>
            <person name="Chen Y."/>
            <person name="Zhao J."/>
            <person name="Qu N."/>
            <person name="Zhao S."/>
            <person name="Tian F."/>
            <person name="Wang X."/>
            <person name="Wang H."/>
            <person name="Xu L."/>
            <person name="Liu X."/>
            <person name="Vinar T."/>
            <person name="Wang Y."/>
            <person name="Lam T.W."/>
            <person name="Yiu S.M."/>
            <person name="Liu S."/>
            <person name="Zhang H."/>
            <person name="Li D."/>
            <person name="Huang Y."/>
            <person name="Wang X."/>
            <person name="Yang G."/>
            <person name="Jiang Z."/>
            <person name="Wang J."/>
            <person name="Qin N."/>
            <person name="Li L."/>
            <person name="Li J."/>
            <person name="Bolund L."/>
            <person name="Kristiansen K."/>
            <person name="Wong G.K."/>
            <person name="Olson M."/>
            <person name="Zhang X."/>
            <person name="Li S."/>
            <person name="Yang H."/>
            <person name="Wang J."/>
            <person name="Wang J."/>
        </authorList>
    </citation>
    <scope>NUCLEOTIDE SEQUENCE [LARGE SCALE GENOMIC DNA]</scope>
</reference>
<organism evidence="7 8">
    <name type="scientific">Ailuropoda melanoleuca</name>
    <name type="common">Giant panda</name>
    <dbReference type="NCBI Taxonomy" id="9646"/>
    <lineage>
        <taxon>Eukaryota</taxon>
        <taxon>Metazoa</taxon>
        <taxon>Chordata</taxon>
        <taxon>Craniata</taxon>
        <taxon>Vertebrata</taxon>
        <taxon>Euteleostomi</taxon>
        <taxon>Mammalia</taxon>
        <taxon>Eutheria</taxon>
        <taxon>Laurasiatheria</taxon>
        <taxon>Carnivora</taxon>
        <taxon>Caniformia</taxon>
        <taxon>Ursidae</taxon>
        <taxon>Ailuropoda</taxon>
    </lineage>
</organism>
<comment type="subcellular location">
    <subcellularLocation>
        <location evidence="1">Nucleus</location>
        <location evidence="1">Nucleolus</location>
    </subcellularLocation>
</comment>
<evidence type="ECO:0000256" key="3">
    <source>
        <dbReference type="ARBA" id="ARBA00016855"/>
    </source>
</evidence>
<name>A0A7N5KRW6_AILME</name>
<feature type="region of interest" description="Disordered" evidence="6">
    <location>
        <begin position="1"/>
        <end position="35"/>
    </location>
</feature>
<dbReference type="AlphaFoldDB" id="A0A7N5KRW6"/>
<dbReference type="InParanoid" id="A0A7N5KRW6"/>